<gene>
    <name evidence="5" type="ORF">LDC_1874</name>
</gene>
<protein>
    <submittedName>
        <fullName evidence="5">Pyruvate carboxylase</fullName>
    </submittedName>
</protein>
<proteinExistence type="predicted"/>
<keyword evidence="2" id="KW-0547">Nucleotide-binding</keyword>
<dbReference type="InterPro" id="IPR003806">
    <property type="entry name" value="ATP-grasp_PylC-type"/>
</dbReference>
<evidence type="ECO:0000256" key="2">
    <source>
        <dbReference type="ARBA" id="ARBA00022741"/>
    </source>
</evidence>
<organism evidence="5">
    <name type="scientific">sediment metagenome</name>
    <dbReference type="NCBI Taxonomy" id="749907"/>
    <lineage>
        <taxon>unclassified sequences</taxon>
        <taxon>metagenomes</taxon>
        <taxon>ecological metagenomes</taxon>
    </lineage>
</organism>
<reference evidence="5" key="1">
    <citation type="submission" date="2010-07" db="EMBL/GenBank/DDBJ databases">
        <authorList>
            <consortium name="CONSOLIDER consortium CSD2007-00005"/>
            <person name="Guazzaroni M.-E."/>
            <person name="Richter M."/>
            <person name="Garcia-Salamanca A."/>
            <person name="Yarza P."/>
            <person name="Ferrer M."/>
        </authorList>
    </citation>
    <scope>NUCLEOTIDE SEQUENCE</scope>
</reference>
<evidence type="ECO:0000256" key="1">
    <source>
        <dbReference type="ARBA" id="ARBA00022598"/>
    </source>
</evidence>
<keyword evidence="1" id="KW-0436">Ligase</keyword>
<feature type="non-terminal residue" evidence="5">
    <location>
        <position position="1"/>
    </location>
</feature>
<dbReference type="PANTHER" id="PTHR43055">
    <property type="entry name" value="FORMATE-DEPENDENT PHOSPHORIBOSYLGLYCINAMIDE FORMYLTRANSFERASE"/>
    <property type="match status" value="1"/>
</dbReference>
<dbReference type="AlphaFoldDB" id="D9PK11"/>
<dbReference type="PANTHER" id="PTHR43055:SF1">
    <property type="entry name" value="FORMATE-DEPENDENT PHOSPHORIBOSYLGLYCINAMIDE FORMYLTRANSFERASE"/>
    <property type="match status" value="1"/>
</dbReference>
<evidence type="ECO:0000256" key="3">
    <source>
        <dbReference type="ARBA" id="ARBA00022840"/>
    </source>
</evidence>
<dbReference type="SUPFAM" id="SSF56059">
    <property type="entry name" value="Glutathione synthetase ATP-binding domain-like"/>
    <property type="match status" value="1"/>
</dbReference>
<evidence type="ECO:0000259" key="4">
    <source>
        <dbReference type="PROSITE" id="PS50975"/>
    </source>
</evidence>
<dbReference type="GO" id="GO:0005524">
    <property type="term" value="F:ATP binding"/>
    <property type="evidence" value="ECO:0007669"/>
    <property type="project" value="UniProtKB-KW"/>
</dbReference>
<dbReference type="InterPro" id="IPR011761">
    <property type="entry name" value="ATP-grasp"/>
</dbReference>
<dbReference type="GO" id="GO:0016874">
    <property type="term" value="F:ligase activity"/>
    <property type="evidence" value="ECO:0007669"/>
    <property type="project" value="UniProtKB-KW"/>
</dbReference>
<comment type="caution">
    <text evidence="5">The sequence shown here is derived from an EMBL/GenBank/DDBJ whole genome shotgun (WGS) entry which is preliminary data.</text>
</comment>
<dbReference type="EMBL" id="ADZX01000572">
    <property type="protein sequence ID" value="EFK96100.1"/>
    <property type="molecule type" value="Genomic_DNA"/>
</dbReference>
<name>D9PK11_9ZZZZ</name>
<dbReference type="Gene3D" id="3.30.470.20">
    <property type="entry name" value="ATP-grasp fold, B domain"/>
    <property type="match status" value="1"/>
</dbReference>
<feature type="domain" description="ATP-grasp" evidence="4">
    <location>
        <begin position="70"/>
        <end position="262"/>
    </location>
</feature>
<dbReference type="GO" id="GO:0046872">
    <property type="term" value="F:metal ion binding"/>
    <property type="evidence" value="ECO:0007669"/>
    <property type="project" value="InterPro"/>
</dbReference>
<keyword evidence="3" id="KW-0067">ATP-binding</keyword>
<dbReference type="PROSITE" id="PS50975">
    <property type="entry name" value="ATP_GRASP"/>
    <property type="match status" value="1"/>
</dbReference>
<accession>D9PK11</accession>
<dbReference type="GO" id="GO:0005829">
    <property type="term" value="C:cytosol"/>
    <property type="evidence" value="ECO:0007669"/>
    <property type="project" value="TreeGrafter"/>
</dbReference>
<reference evidence="5" key="2">
    <citation type="journal article" date="2011" name="Microb. Ecol.">
        <title>Taxonomic and Functional Metagenomic Profiling of the Microbial Community in the Anoxic Sediment of a Sub-saline Shallow Lake (Laguna de Carrizo, Central Spain).</title>
        <authorList>
            <person name="Ferrer M."/>
            <person name="Guazzaroni M.E."/>
            <person name="Richter M."/>
            <person name="Garcia-Salamanca A."/>
            <person name="Yarza P."/>
            <person name="Suarez-Suarez A."/>
            <person name="Solano J."/>
            <person name="Alcaide M."/>
            <person name="van Dillewijn P."/>
            <person name="Molina-Henares M.A."/>
            <person name="Lopez-Cortes N."/>
            <person name="Al-Ramahi Y."/>
            <person name="Guerrero C."/>
            <person name="Acosta A."/>
            <person name="de Eugenio L.I."/>
            <person name="Martinez V."/>
            <person name="Marques S."/>
            <person name="Rojo F."/>
            <person name="Santero E."/>
            <person name="Genilloud O."/>
            <person name="Perez-Perez J."/>
            <person name="Rossello-Mora R."/>
            <person name="Ramos J.L."/>
        </authorList>
    </citation>
    <scope>NUCLEOTIDE SEQUENCE</scope>
</reference>
<keyword evidence="5" id="KW-0670">Pyruvate</keyword>
<sequence length="363" mass="41783">KLGCRSTDLNKEFSESKFVSDLLSNLSNKQDRIFLISFTSFGLRLQNDKIVNIGPGSRLVEKYDNKIEQVRLFKKLKLPVNITEVYKDINALKKAIIEFPSFISPAFTSGGAENAIIFSEKDLNIFFEKLRIINLDKEFFVARYIENIQCSPNSIGIICGKNDTRVLILTDQLIRGVKHTGNIYPSMASDENKKEMIGITKKIGDYLSELGFRGLFGCDFIIDETGKVYVVELNPRRQSCYLITQLMSKQIDLLEVELKIFMGEEIPKFSYDNIQCDYTWIHSKLKQHQEYQKITKEFKLNNEQTPFNKLGGVFSCSYFPADYLLNDCNYYGYYVSSGSNYDELLKKAQKEIENILLTTLKDV</sequence>
<evidence type="ECO:0000313" key="5">
    <source>
        <dbReference type="EMBL" id="EFK96100.1"/>
    </source>
</evidence>
<dbReference type="Pfam" id="PF02655">
    <property type="entry name" value="ATP-grasp_3"/>
    <property type="match status" value="1"/>
</dbReference>